<dbReference type="CDD" id="cd00603">
    <property type="entry name" value="IPT_PCSR"/>
    <property type="match status" value="1"/>
</dbReference>
<dbReference type="Gene3D" id="2.60.40.10">
    <property type="entry name" value="Immunoglobulins"/>
    <property type="match status" value="1"/>
</dbReference>
<dbReference type="AlphaFoldDB" id="A0A2P8HNS2"/>
<dbReference type="InterPro" id="IPR013783">
    <property type="entry name" value="Ig-like_fold"/>
</dbReference>
<evidence type="ECO:0000256" key="1">
    <source>
        <dbReference type="ARBA" id="ARBA00022737"/>
    </source>
</evidence>
<dbReference type="RefSeq" id="WP_106528287.1">
    <property type="nucleotide sequence ID" value="NZ_PYAW01000002.1"/>
</dbReference>
<evidence type="ECO:0000313" key="3">
    <source>
        <dbReference type="EMBL" id="PSL47865.1"/>
    </source>
</evidence>
<protein>
    <submittedName>
        <fullName evidence="3">NHL repeat-containing protein</fullName>
    </submittedName>
</protein>
<evidence type="ECO:0000259" key="2">
    <source>
        <dbReference type="SMART" id="SM00429"/>
    </source>
</evidence>
<dbReference type="Pfam" id="PF01833">
    <property type="entry name" value="TIG"/>
    <property type="match status" value="1"/>
</dbReference>
<gene>
    <name evidence="3" type="ORF">CLV51_102725</name>
</gene>
<dbReference type="SMART" id="SM00429">
    <property type="entry name" value="IPT"/>
    <property type="match status" value="1"/>
</dbReference>
<dbReference type="Pfam" id="PF01436">
    <property type="entry name" value="NHL"/>
    <property type="match status" value="2"/>
</dbReference>
<proteinExistence type="predicted"/>
<comment type="caution">
    <text evidence="3">The sequence shown here is derived from an EMBL/GenBank/DDBJ whole genome shotgun (WGS) entry which is preliminary data.</text>
</comment>
<accession>A0A2P8HNS2</accession>
<dbReference type="SUPFAM" id="SSF81296">
    <property type="entry name" value="E set domains"/>
    <property type="match status" value="1"/>
</dbReference>
<sequence length="436" mass="45413">MIRPLNSYILTGCLFITTVFAGCKKDNDLKHADGTPVLISDFTPTTGGGTTEILITGDNFSTDTTNIKVTINGKRCTIVGANTKQLMVVVPKRCGSGNLVVTIGKDSVISSTPFTYVFTRTVSTLAGNGTAGFSDGKGTEAMFNFNGQAWYRSMGITTDDKGNVFVADPGNACIRKIDSAGNVSVLAGSPGNSGYADGKGAAARFSLPYSVATDAQGNVYSVDPGNYDIRKITPDGTATTIGFGKQSPWSVAIDRSTGNLYYTSCDPSGNIYLLKDGVHTAVISGLVYPAGIDFDKTGNLYVSGNGTQTITQFKAGTWAPTVIAGQAGTAGYLNGVGTAAKFSYPWGLAVDNDGNVYIAGNGTWDGSPNNADQSIRMVSANTWNVITYAGSGTAGFTDGIGEAAAFKGPTGVTVDKNGIVYVIDKNNNRIRKIVSE</sequence>
<dbReference type="PROSITE" id="PS51257">
    <property type="entry name" value="PROKAR_LIPOPROTEIN"/>
    <property type="match status" value="1"/>
</dbReference>
<dbReference type="InterPro" id="IPR001258">
    <property type="entry name" value="NHL_repeat"/>
</dbReference>
<dbReference type="Gene3D" id="2.120.10.30">
    <property type="entry name" value="TolB, C-terminal domain"/>
    <property type="match status" value="1"/>
</dbReference>
<dbReference type="Gene3D" id="2.40.10.500">
    <property type="match status" value="3"/>
</dbReference>
<name>A0A2P8HNS2_CHINA</name>
<dbReference type="SUPFAM" id="SSF101898">
    <property type="entry name" value="NHL repeat"/>
    <property type="match status" value="1"/>
</dbReference>
<dbReference type="PANTHER" id="PTHR13833">
    <property type="match status" value="1"/>
</dbReference>
<dbReference type="InterPro" id="IPR002909">
    <property type="entry name" value="IPT_dom"/>
</dbReference>
<evidence type="ECO:0000313" key="4">
    <source>
        <dbReference type="Proteomes" id="UP000240971"/>
    </source>
</evidence>
<organism evidence="3 4">
    <name type="scientific">Chitinophaga niastensis</name>
    <dbReference type="NCBI Taxonomy" id="536980"/>
    <lineage>
        <taxon>Bacteria</taxon>
        <taxon>Pseudomonadati</taxon>
        <taxon>Bacteroidota</taxon>
        <taxon>Chitinophagia</taxon>
        <taxon>Chitinophagales</taxon>
        <taxon>Chitinophagaceae</taxon>
        <taxon>Chitinophaga</taxon>
    </lineage>
</organism>
<dbReference type="InterPro" id="IPR014756">
    <property type="entry name" value="Ig_E-set"/>
</dbReference>
<dbReference type="PANTHER" id="PTHR13833:SF71">
    <property type="entry name" value="NHL DOMAIN-CONTAINING PROTEIN"/>
    <property type="match status" value="1"/>
</dbReference>
<dbReference type="Proteomes" id="UP000240971">
    <property type="component" value="Unassembled WGS sequence"/>
</dbReference>
<dbReference type="EMBL" id="PYAW01000002">
    <property type="protein sequence ID" value="PSL47865.1"/>
    <property type="molecule type" value="Genomic_DNA"/>
</dbReference>
<keyword evidence="1" id="KW-0677">Repeat</keyword>
<dbReference type="InterPro" id="IPR011042">
    <property type="entry name" value="6-blade_b-propeller_TolB-like"/>
</dbReference>
<feature type="domain" description="IPT/TIG" evidence="2">
    <location>
        <begin position="36"/>
        <end position="117"/>
    </location>
</feature>
<keyword evidence="4" id="KW-1185">Reference proteome</keyword>
<reference evidence="3 4" key="1">
    <citation type="submission" date="2018-03" db="EMBL/GenBank/DDBJ databases">
        <title>Genomic Encyclopedia of Archaeal and Bacterial Type Strains, Phase II (KMG-II): from individual species to whole genera.</title>
        <authorList>
            <person name="Goeker M."/>
        </authorList>
    </citation>
    <scope>NUCLEOTIDE SEQUENCE [LARGE SCALE GENOMIC DNA]</scope>
    <source>
        <strain evidence="3 4">DSM 24859</strain>
    </source>
</reference>
<dbReference type="OrthoDB" id="791543at2"/>